<gene>
    <name evidence="2" type="ORF">CV102_02215</name>
</gene>
<evidence type="ECO:0008006" key="4">
    <source>
        <dbReference type="Google" id="ProtNLM"/>
    </source>
</evidence>
<dbReference type="PROSITE" id="PS51257">
    <property type="entry name" value="PROKAR_LIPOPROTEIN"/>
    <property type="match status" value="1"/>
</dbReference>
<reference evidence="2" key="1">
    <citation type="submission" date="2017-11" db="EMBL/GenBank/DDBJ databases">
        <authorList>
            <person name="Kajale S.C."/>
            <person name="Sharma A."/>
        </authorList>
    </citation>
    <scope>NUCLEOTIDE SEQUENCE</scope>
    <source>
        <strain evidence="2">LS1_42</strain>
    </source>
</reference>
<dbReference type="OrthoDB" id="115386at2157"/>
<dbReference type="SUPFAM" id="SSF52833">
    <property type="entry name" value="Thioredoxin-like"/>
    <property type="match status" value="1"/>
</dbReference>
<dbReference type="RefSeq" id="WP_148856201.1">
    <property type="nucleotide sequence ID" value="NZ_PHNJ01000001.1"/>
</dbReference>
<organism evidence="2 3">
    <name type="scientific">Natronococcus pandeyae</name>
    <dbReference type="NCBI Taxonomy" id="2055836"/>
    <lineage>
        <taxon>Archaea</taxon>
        <taxon>Methanobacteriati</taxon>
        <taxon>Methanobacteriota</taxon>
        <taxon>Stenosarchaea group</taxon>
        <taxon>Halobacteria</taxon>
        <taxon>Halobacteriales</taxon>
        <taxon>Natrialbaceae</taxon>
        <taxon>Natronococcus</taxon>
    </lineage>
</organism>
<sequence length="219" mass="23114">MRRRAVLSLAGLAAISGCLDGSSGSEDDANGADESEGEDDSNENEQASPPFDVTTVDAPGSQAGSVSVPQEGQVTFVNFTRLLCPTSEGLLETIGDVKADLESRYEVGPDGDVWFVSVVDPRSGPDPSDDELAEWWEEHDGQWTVGVDEDGSLNDYYDVEGFPTVVVVDGEGEVHWRDAGGTSASNMISGVERALEAEPEAADPDPDADPDEGSDDSET</sequence>
<comment type="caution">
    <text evidence="2">The sequence shown here is derived from an EMBL/GenBank/DDBJ whole genome shotgun (WGS) entry which is preliminary data.</text>
</comment>
<name>A0A8J8QAC1_9EURY</name>
<evidence type="ECO:0000313" key="3">
    <source>
        <dbReference type="Proteomes" id="UP000766904"/>
    </source>
</evidence>
<dbReference type="InterPro" id="IPR036249">
    <property type="entry name" value="Thioredoxin-like_sf"/>
</dbReference>
<keyword evidence="3" id="KW-1185">Reference proteome</keyword>
<accession>A0A8J8QAC1</accession>
<dbReference type="Gene3D" id="3.40.30.10">
    <property type="entry name" value="Glutaredoxin"/>
    <property type="match status" value="1"/>
</dbReference>
<dbReference type="Proteomes" id="UP000766904">
    <property type="component" value="Unassembled WGS sequence"/>
</dbReference>
<feature type="region of interest" description="Disordered" evidence="1">
    <location>
        <begin position="177"/>
        <end position="219"/>
    </location>
</feature>
<evidence type="ECO:0000313" key="2">
    <source>
        <dbReference type="EMBL" id="TYL40410.1"/>
    </source>
</evidence>
<evidence type="ECO:0000256" key="1">
    <source>
        <dbReference type="SAM" id="MobiDB-lite"/>
    </source>
</evidence>
<feature type="compositionally biased region" description="Acidic residues" evidence="1">
    <location>
        <begin position="197"/>
        <end position="219"/>
    </location>
</feature>
<feature type="region of interest" description="Disordered" evidence="1">
    <location>
        <begin position="17"/>
        <end position="68"/>
    </location>
</feature>
<proteinExistence type="predicted"/>
<feature type="compositionally biased region" description="Acidic residues" evidence="1">
    <location>
        <begin position="25"/>
        <end position="43"/>
    </location>
</feature>
<protein>
    <recommendedName>
        <fullName evidence="4">TlpA family protein disulfide reductase</fullName>
    </recommendedName>
</protein>
<dbReference type="AlphaFoldDB" id="A0A8J8QAC1"/>
<dbReference type="EMBL" id="PHNJ01000001">
    <property type="protein sequence ID" value="TYL40410.1"/>
    <property type="molecule type" value="Genomic_DNA"/>
</dbReference>